<evidence type="ECO:0000256" key="11">
    <source>
        <dbReference type="ARBA" id="ARBA00042864"/>
    </source>
</evidence>
<dbReference type="InterPro" id="IPR000115">
    <property type="entry name" value="PRibGlycinamide_synth"/>
</dbReference>
<dbReference type="Gene3D" id="3.40.50.20">
    <property type="match status" value="1"/>
</dbReference>
<dbReference type="Gene3D" id="3.30.1490.20">
    <property type="entry name" value="ATP-grasp fold, A domain"/>
    <property type="match status" value="1"/>
</dbReference>
<dbReference type="InterPro" id="IPR013815">
    <property type="entry name" value="ATP_grasp_subdomain_1"/>
</dbReference>
<reference evidence="16" key="1">
    <citation type="submission" date="2016-10" db="EMBL/GenBank/DDBJ databases">
        <authorList>
            <person name="Varghese N."/>
            <person name="Submissions S."/>
        </authorList>
    </citation>
    <scope>NUCLEOTIDE SEQUENCE [LARGE SCALE GENOMIC DNA]</scope>
    <source>
        <strain evidence="16">DSM 22530</strain>
    </source>
</reference>
<dbReference type="InterPro" id="IPR037123">
    <property type="entry name" value="PRibGlycinamide_synth_C_sf"/>
</dbReference>
<dbReference type="PROSITE" id="PS00184">
    <property type="entry name" value="GARS"/>
    <property type="match status" value="1"/>
</dbReference>
<dbReference type="SUPFAM" id="SSF52440">
    <property type="entry name" value="PreATP-grasp domain"/>
    <property type="match status" value="1"/>
</dbReference>
<evidence type="ECO:0000313" key="16">
    <source>
        <dbReference type="Proteomes" id="UP000199474"/>
    </source>
</evidence>
<dbReference type="RefSeq" id="WP_090086661.1">
    <property type="nucleotide sequence ID" value="NZ_FOMR01000011.1"/>
</dbReference>
<dbReference type="Gene3D" id="3.90.600.10">
    <property type="entry name" value="Phosphoribosylglycinamide synthetase, C-terminal domain"/>
    <property type="match status" value="1"/>
</dbReference>
<keyword evidence="8 13" id="KW-0067">ATP-binding</keyword>
<evidence type="ECO:0000259" key="14">
    <source>
        <dbReference type="PROSITE" id="PS50975"/>
    </source>
</evidence>
<dbReference type="InterPro" id="IPR011761">
    <property type="entry name" value="ATP-grasp"/>
</dbReference>
<organism evidence="15 16">
    <name type="scientific">Lentibacillus persicus</name>
    <dbReference type="NCBI Taxonomy" id="640948"/>
    <lineage>
        <taxon>Bacteria</taxon>
        <taxon>Bacillati</taxon>
        <taxon>Bacillota</taxon>
        <taxon>Bacilli</taxon>
        <taxon>Bacillales</taxon>
        <taxon>Bacillaceae</taxon>
        <taxon>Lentibacillus</taxon>
    </lineage>
</organism>
<dbReference type="FunFam" id="3.30.1490.20:FF:000006">
    <property type="entry name" value="phosphoribosylamine--glycine ligase, chloroplastic-like"/>
    <property type="match status" value="1"/>
</dbReference>
<dbReference type="InterPro" id="IPR020562">
    <property type="entry name" value="PRibGlycinamide_synth_N"/>
</dbReference>
<dbReference type="PROSITE" id="PS50975">
    <property type="entry name" value="ATP_GRASP"/>
    <property type="match status" value="1"/>
</dbReference>
<keyword evidence="5 12" id="KW-0436">Ligase</keyword>
<evidence type="ECO:0000256" key="9">
    <source>
        <dbReference type="ARBA" id="ARBA00038345"/>
    </source>
</evidence>
<dbReference type="HAMAP" id="MF_00138">
    <property type="entry name" value="GARS"/>
    <property type="match status" value="1"/>
</dbReference>
<dbReference type="UniPathway" id="UPA00074">
    <property type="reaction ID" value="UER00125"/>
</dbReference>
<evidence type="ECO:0000256" key="12">
    <source>
        <dbReference type="HAMAP-Rule" id="MF_00138"/>
    </source>
</evidence>
<sequence>MNLLVIGRGGREHSMVMKLAESEQADRIFAAPGNGGISEIAECVDIDELDTERLINFARKKEIDLTIVGPENPLVAGVADRFREAGLTIFAPEKDAALIEGSKQYAKSFMEANGIPSAAYANFTNAAEAKAYIEEQSMPIVVKADGLAAGKGVVVAQSVQEAKRAVDDMLVNNKFAEAGNSVVIEEFLDGKEFSLMAFVHGTNVFPMLPARDHKRAHENDTGPNTGGMGAYAPAKDISQETLAFAADNVLQKAADGMFRAGRPFTGVLYAGMIMTEDGPKVIEFNARLGDPETQVVLPLLKNDLLQVFLDILAGKDPGLQWEEKSCAGVVLASKGYPDNYEKGVALPEINLNGRTFVTHAGTKLADNGVVSDGGRVLLAGAKGKDVAEASEATYKWLGEYIDTEAFFYRKDIGR</sequence>
<comment type="cofactor">
    <cofactor evidence="2">
        <name>Mg(2+)</name>
        <dbReference type="ChEBI" id="CHEBI:18420"/>
    </cofactor>
</comment>
<feature type="domain" description="ATP-grasp" evidence="14">
    <location>
        <begin position="107"/>
        <end position="313"/>
    </location>
</feature>
<dbReference type="SUPFAM" id="SSF56059">
    <property type="entry name" value="Glutathione synthetase ATP-binding domain-like"/>
    <property type="match status" value="1"/>
</dbReference>
<dbReference type="GO" id="GO:0005524">
    <property type="term" value="F:ATP binding"/>
    <property type="evidence" value="ECO:0007669"/>
    <property type="project" value="UniProtKB-UniRule"/>
</dbReference>
<evidence type="ECO:0000256" key="1">
    <source>
        <dbReference type="ARBA" id="ARBA00001936"/>
    </source>
</evidence>
<comment type="pathway">
    <text evidence="3 12">Purine metabolism; IMP biosynthesis via de novo pathway; N(1)-(5-phospho-D-ribosyl)glycinamide from 5-phospho-alpha-D-ribose 1-diphosphate: step 2/2.</text>
</comment>
<dbReference type="Pfam" id="PF01071">
    <property type="entry name" value="GARS_A"/>
    <property type="match status" value="1"/>
</dbReference>
<keyword evidence="7 12" id="KW-0658">Purine biosynthesis</keyword>
<evidence type="ECO:0000256" key="4">
    <source>
        <dbReference type="ARBA" id="ARBA00013255"/>
    </source>
</evidence>
<dbReference type="EMBL" id="FOMR01000011">
    <property type="protein sequence ID" value="SFE25942.1"/>
    <property type="molecule type" value="Genomic_DNA"/>
</dbReference>
<dbReference type="PANTHER" id="PTHR43472">
    <property type="entry name" value="PHOSPHORIBOSYLAMINE--GLYCINE LIGASE"/>
    <property type="match status" value="1"/>
</dbReference>
<dbReference type="NCBIfam" id="TIGR00877">
    <property type="entry name" value="purD"/>
    <property type="match status" value="1"/>
</dbReference>
<dbReference type="InterPro" id="IPR020561">
    <property type="entry name" value="PRibGlycinamid_synth_ATP-grasp"/>
</dbReference>
<dbReference type="Gene3D" id="3.30.470.20">
    <property type="entry name" value="ATP-grasp fold, B domain"/>
    <property type="match status" value="1"/>
</dbReference>
<dbReference type="GO" id="GO:0006189">
    <property type="term" value="P:'de novo' IMP biosynthetic process"/>
    <property type="evidence" value="ECO:0007669"/>
    <property type="project" value="UniProtKB-UniRule"/>
</dbReference>
<dbReference type="InterPro" id="IPR011054">
    <property type="entry name" value="Rudment_hybrid_motif"/>
</dbReference>
<evidence type="ECO:0000256" key="3">
    <source>
        <dbReference type="ARBA" id="ARBA00005174"/>
    </source>
</evidence>
<accession>A0A1I1Z300</accession>
<proteinExistence type="inferred from homology"/>
<evidence type="ECO:0000313" key="15">
    <source>
        <dbReference type="EMBL" id="SFE25942.1"/>
    </source>
</evidence>
<dbReference type="Pfam" id="PF02844">
    <property type="entry name" value="GARS_N"/>
    <property type="match status" value="1"/>
</dbReference>
<keyword evidence="16" id="KW-1185">Reference proteome</keyword>
<comment type="cofactor">
    <cofactor evidence="1">
        <name>Mn(2+)</name>
        <dbReference type="ChEBI" id="CHEBI:29035"/>
    </cofactor>
</comment>
<dbReference type="SUPFAM" id="SSF51246">
    <property type="entry name" value="Rudiment single hybrid motif"/>
    <property type="match status" value="1"/>
</dbReference>
<dbReference type="GO" id="GO:0004637">
    <property type="term" value="F:phosphoribosylamine-glycine ligase activity"/>
    <property type="evidence" value="ECO:0007669"/>
    <property type="project" value="UniProtKB-UniRule"/>
</dbReference>
<dbReference type="InterPro" id="IPR016185">
    <property type="entry name" value="PreATP-grasp_dom_sf"/>
</dbReference>
<dbReference type="InterPro" id="IPR020559">
    <property type="entry name" value="PRibGlycinamide_synth_CS"/>
</dbReference>
<evidence type="ECO:0000256" key="8">
    <source>
        <dbReference type="ARBA" id="ARBA00022840"/>
    </source>
</evidence>
<dbReference type="EC" id="6.3.4.13" evidence="4 12"/>
<gene>
    <name evidence="12" type="primary">purD</name>
    <name evidence="15" type="ORF">SAMN05216238_11177</name>
</gene>
<evidence type="ECO:0000256" key="10">
    <source>
        <dbReference type="ARBA" id="ARBA00042242"/>
    </source>
</evidence>
<dbReference type="STRING" id="640948.SAMN05216238_11177"/>
<dbReference type="Proteomes" id="UP000199474">
    <property type="component" value="Unassembled WGS sequence"/>
</dbReference>
<dbReference type="GO" id="GO:0009113">
    <property type="term" value="P:purine nucleobase biosynthetic process"/>
    <property type="evidence" value="ECO:0007669"/>
    <property type="project" value="InterPro"/>
</dbReference>
<evidence type="ECO:0000256" key="5">
    <source>
        <dbReference type="ARBA" id="ARBA00022598"/>
    </source>
</evidence>
<name>A0A1I1Z300_9BACI</name>
<evidence type="ECO:0000256" key="13">
    <source>
        <dbReference type="PROSITE-ProRule" id="PRU00409"/>
    </source>
</evidence>
<dbReference type="SMART" id="SM01210">
    <property type="entry name" value="GARS_C"/>
    <property type="match status" value="1"/>
</dbReference>
<keyword evidence="6 13" id="KW-0547">Nucleotide-binding</keyword>
<dbReference type="SMART" id="SM01209">
    <property type="entry name" value="GARS_A"/>
    <property type="match status" value="1"/>
</dbReference>
<evidence type="ECO:0000256" key="7">
    <source>
        <dbReference type="ARBA" id="ARBA00022755"/>
    </source>
</evidence>
<dbReference type="PANTHER" id="PTHR43472:SF1">
    <property type="entry name" value="PHOSPHORIBOSYLAMINE--GLYCINE LIGASE, CHLOROPLASTIC"/>
    <property type="match status" value="1"/>
</dbReference>
<dbReference type="InterPro" id="IPR020560">
    <property type="entry name" value="PRibGlycinamide_synth_C-dom"/>
</dbReference>
<comment type="catalytic activity">
    <reaction evidence="12">
        <text>5-phospho-beta-D-ribosylamine + glycine + ATP = N(1)-(5-phospho-beta-D-ribosyl)glycinamide + ADP + phosphate + H(+)</text>
        <dbReference type="Rhea" id="RHEA:17453"/>
        <dbReference type="ChEBI" id="CHEBI:15378"/>
        <dbReference type="ChEBI" id="CHEBI:30616"/>
        <dbReference type="ChEBI" id="CHEBI:43474"/>
        <dbReference type="ChEBI" id="CHEBI:57305"/>
        <dbReference type="ChEBI" id="CHEBI:58681"/>
        <dbReference type="ChEBI" id="CHEBI:143788"/>
        <dbReference type="ChEBI" id="CHEBI:456216"/>
        <dbReference type="EC" id="6.3.4.13"/>
    </reaction>
</comment>
<dbReference type="AlphaFoldDB" id="A0A1I1Z300"/>
<evidence type="ECO:0000256" key="6">
    <source>
        <dbReference type="ARBA" id="ARBA00022741"/>
    </source>
</evidence>
<dbReference type="OrthoDB" id="9807240at2"/>
<dbReference type="GO" id="GO:0046872">
    <property type="term" value="F:metal ion binding"/>
    <property type="evidence" value="ECO:0007669"/>
    <property type="project" value="InterPro"/>
</dbReference>
<protein>
    <recommendedName>
        <fullName evidence="4 12">Phosphoribosylamine--glycine ligase</fullName>
        <ecNumber evidence="4 12">6.3.4.13</ecNumber>
    </recommendedName>
    <alternativeName>
        <fullName evidence="12">GARS</fullName>
    </alternativeName>
    <alternativeName>
        <fullName evidence="10 12">Glycinamide ribonucleotide synthetase</fullName>
    </alternativeName>
    <alternativeName>
        <fullName evidence="11 12">Phosphoribosylglycinamide synthetase</fullName>
    </alternativeName>
</protein>
<evidence type="ECO:0000256" key="2">
    <source>
        <dbReference type="ARBA" id="ARBA00001946"/>
    </source>
</evidence>
<dbReference type="Pfam" id="PF02843">
    <property type="entry name" value="GARS_C"/>
    <property type="match status" value="1"/>
</dbReference>
<comment type="similarity">
    <text evidence="9 12">Belongs to the GARS family.</text>
</comment>